<dbReference type="CDD" id="cd05327">
    <property type="entry name" value="retinol-DH_like_SDR_c_like"/>
    <property type="match status" value="1"/>
</dbReference>
<dbReference type="GO" id="GO:0016491">
    <property type="term" value="F:oxidoreductase activity"/>
    <property type="evidence" value="ECO:0007669"/>
    <property type="project" value="UniProtKB-KW"/>
</dbReference>
<comment type="similarity">
    <text evidence="2">Belongs to the short-chain dehydrogenases/reductases (SDR) family.</text>
</comment>
<dbReference type="Proteomes" id="UP000640274">
    <property type="component" value="Unassembled WGS sequence"/>
</dbReference>
<dbReference type="PANTHER" id="PTHR43157">
    <property type="entry name" value="PHOSPHATIDYLINOSITOL-GLYCAN BIOSYNTHESIS CLASS F PROTEIN-RELATED"/>
    <property type="match status" value="1"/>
</dbReference>
<dbReference type="Gene3D" id="3.40.50.720">
    <property type="entry name" value="NAD(P)-binding Rossmann-like Domain"/>
    <property type="match status" value="1"/>
</dbReference>
<dbReference type="RefSeq" id="WP_199017904.1">
    <property type="nucleotide sequence ID" value="NZ_JAELUP010000007.1"/>
</dbReference>
<dbReference type="PRINTS" id="PR00081">
    <property type="entry name" value="GDHRDH"/>
</dbReference>
<name>A0A934J4Q5_9BACL</name>
<dbReference type="PANTHER" id="PTHR43157:SF31">
    <property type="entry name" value="PHOSPHATIDYLINOSITOL-GLYCAN BIOSYNTHESIS CLASS F PROTEIN"/>
    <property type="match status" value="1"/>
</dbReference>
<evidence type="ECO:0000256" key="2">
    <source>
        <dbReference type="RuleBase" id="RU000363"/>
    </source>
</evidence>
<organism evidence="3 4">
    <name type="scientific">Paenibacillus roseus</name>
    <dbReference type="NCBI Taxonomy" id="2798579"/>
    <lineage>
        <taxon>Bacteria</taxon>
        <taxon>Bacillati</taxon>
        <taxon>Bacillota</taxon>
        <taxon>Bacilli</taxon>
        <taxon>Bacillales</taxon>
        <taxon>Paenibacillaceae</taxon>
        <taxon>Paenibacillus</taxon>
    </lineage>
</organism>
<evidence type="ECO:0000313" key="3">
    <source>
        <dbReference type="EMBL" id="MBJ6360380.1"/>
    </source>
</evidence>
<accession>A0A934J4Q5</accession>
<dbReference type="EMBL" id="JAELUP010000007">
    <property type="protein sequence ID" value="MBJ6360380.1"/>
    <property type="molecule type" value="Genomic_DNA"/>
</dbReference>
<reference evidence="3" key="1">
    <citation type="submission" date="2020-12" db="EMBL/GenBank/DDBJ databases">
        <authorList>
            <person name="Huq M.A."/>
        </authorList>
    </citation>
    <scope>NUCLEOTIDE SEQUENCE</scope>
    <source>
        <strain evidence="3">MAHUQ-46</strain>
    </source>
</reference>
<dbReference type="AlphaFoldDB" id="A0A934J4Q5"/>
<sequence>MKRKTAIVTGASAGMGLETAIGLAKEGLHVIMLCRNEARGQQALEKVRAASGSDALELALCDLGSLASIRSFAAEFVARNEPLDVLVNNAGVVSIKRELTSDGFESMMGVNHLGHFLLTLLLLEPLKRAEQGRIVVVASGAYKIGRIHFHDPHLSKGFNAAKGYPQSKLANILFTRALAKRLKGTSVTVNSLHPGAVSTSIGVSRDTGFGQSFHKLLKPFFLTVEEGSQTAIYLSVSPEVKGTTGEYFYKKRVQKLSARAADDESAERLWTWSLKETELDED</sequence>
<evidence type="ECO:0000313" key="4">
    <source>
        <dbReference type="Proteomes" id="UP000640274"/>
    </source>
</evidence>
<dbReference type="PRINTS" id="PR00080">
    <property type="entry name" value="SDRFAMILY"/>
</dbReference>
<keyword evidence="4" id="KW-1185">Reference proteome</keyword>
<dbReference type="InterPro" id="IPR036291">
    <property type="entry name" value="NAD(P)-bd_dom_sf"/>
</dbReference>
<dbReference type="SUPFAM" id="SSF51735">
    <property type="entry name" value="NAD(P)-binding Rossmann-fold domains"/>
    <property type="match status" value="1"/>
</dbReference>
<dbReference type="InterPro" id="IPR002347">
    <property type="entry name" value="SDR_fam"/>
</dbReference>
<gene>
    <name evidence="3" type="ORF">JFN88_03465</name>
</gene>
<protein>
    <submittedName>
        <fullName evidence="3">SDR family oxidoreductase</fullName>
    </submittedName>
</protein>
<proteinExistence type="inferred from homology"/>
<keyword evidence="1" id="KW-0560">Oxidoreductase</keyword>
<dbReference type="Pfam" id="PF00106">
    <property type="entry name" value="adh_short"/>
    <property type="match status" value="1"/>
</dbReference>
<comment type="caution">
    <text evidence="3">The sequence shown here is derived from an EMBL/GenBank/DDBJ whole genome shotgun (WGS) entry which is preliminary data.</text>
</comment>
<evidence type="ECO:0000256" key="1">
    <source>
        <dbReference type="ARBA" id="ARBA00023002"/>
    </source>
</evidence>